<dbReference type="NCBIfam" id="NF002058">
    <property type="entry name" value="PRK00888.1"/>
    <property type="match status" value="1"/>
</dbReference>
<evidence type="ECO:0000313" key="8">
    <source>
        <dbReference type="EMBL" id="RUO21558.1"/>
    </source>
</evidence>
<dbReference type="OrthoDB" id="7061211at2"/>
<evidence type="ECO:0000256" key="4">
    <source>
        <dbReference type="ARBA" id="ARBA00022989"/>
    </source>
</evidence>
<feature type="topological domain" description="Periplasmic" evidence="7">
    <location>
        <begin position="22"/>
        <end position="97"/>
    </location>
</feature>
<feature type="topological domain" description="Cytoplasmic" evidence="7">
    <location>
        <begin position="1"/>
        <end position="3"/>
    </location>
</feature>
<accession>A0A432VY89</accession>
<evidence type="ECO:0000256" key="7">
    <source>
        <dbReference type="HAMAP-Rule" id="MF_00599"/>
    </source>
</evidence>
<dbReference type="PANTHER" id="PTHR37485:SF1">
    <property type="entry name" value="CELL DIVISION PROTEIN FTSB"/>
    <property type="match status" value="1"/>
</dbReference>
<keyword evidence="1 7" id="KW-1003">Cell membrane</keyword>
<evidence type="ECO:0000256" key="2">
    <source>
        <dbReference type="ARBA" id="ARBA00022618"/>
    </source>
</evidence>
<comment type="function">
    <text evidence="7">Essential cell division protein. May link together the upstream cell division proteins, which are predominantly cytoplasmic, with the downstream cell division proteins, which are predominantly periplasmic.</text>
</comment>
<keyword evidence="4 7" id="KW-1133">Transmembrane helix</keyword>
<evidence type="ECO:0000256" key="5">
    <source>
        <dbReference type="ARBA" id="ARBA00023136"/>
    </source>
</evidence>
<gene>
    <name evidence="7" type="primary">ftsB</name>
    <name evidence="8" type="ORF">CWE06_01490</name>
</gene>
<dbReference type="GO" id="GO:0005886">
    <property type="term" value="C:plasma membrane"/>
    <property type="evidence" value="ECO:0007669"/>
    <property type="project" value="UniProtKB-SubCell"/>
</dbReference>
<keyword evidence="5 7" id="KW-0472">Membrane</keyword>
<feature type="coiled-coil region" evidence="7">
    <location>
        <begin position="29"/>
        <end position="70"/>
    </location>
</feature>
<dbReference type="RefSeq" id="WP_126790539.1">
    <property type="nucleotide sequence ID" value="NZ_PIPI01000001.1"/>
</dbReference>
<comment type="similarity">
    <text evidence="7">Belongs to the FtsB family.</text>
</comment>
<dbReference type="EMBL" id="PIPI01000001">
    <property type="protein sequence ID" value="RUO21558.1"/>
    <property type="molecule type" value="Genomic_DNA"/>
</dbReference>
<proteinExistence type="inferred from homology"/>
<keyword evidence="2 7" id="KW-0132">Cell division</keyword>
<keyword evidence="7" id="KW-0175">Coiled coil</keyword>
<dbReference type="GO" id="GO:0043093">
    <property type="term" value="P:FtsZ-dependent cytokinesis"/>
    <property type="evidence" value="ECO:0007669"/>
    <property type="project" value="UniProtKB-UniRule"/>
</dbReference>
<dbReference type="PANTHER" id="PTHR37485">
    <property type="entry name" value="CELL DIVISION PROTEIN FTSB"/>
    <property type="match status" value="1"/>
</dbReference>
<dbReference type="HAMAP" id="MF_00599">
    <property type="entry name" value="FtsB"/>
    <property type="match status" value="1"/>
</dbReference>
<keyword evidence="3 7" id="KW-0812">Transmembrane</keyword>
<evidence type="ECO:0000256" key="6">
    <source>
        <dbReference type="ARBA" id="ARBA00023306"/>
    </source>
</evidence>
<protein>
    <recommendedName>
        <fullName evidence="7">Cell division protein FtsB</fullName>
    </recommendedName>
</protein>
<keyword evidence="7" id="KW-0997">Cell inner membrane</keyword>
<evidence type="ECO:0000313" key="9">
    <source>
        <dbReference type="Proteomes" id="UP000288212"/>
    </source>
</evidence>
<dbReference type="GO" id="GO:0032153">
    <property type="term" value="C:cell division site"/>
    <property type="evidence" value="ECO:0007669"/>
    <property type="project" value="UniProtKB-UniRule"/>
</dbReference>
<evidence type="ECO:0000256" key="3">
    <source>
        <dbReference type="ARBA" id="ARBA00022692"/>
    </source>
</evidence>
<comment type="subunit">
    <text evidence="7">Part of a complex composed of FtsB, FtsL and FtsQ.</text>
</comment>
<keyword evidence="9" id="KW-1185">Reference proteome</keyword>
<dbReference type="AlphaFoldDB" id="A0A432VY89"/>
<sequence length="97" mass="11569">MRVLTVIMIAIVLLLQYRIWFGQHGVRDYRELQQELARQEQINNTLTQRNQLIEADIRDLRSALEAVEERARNELGFVRPEETFFRLIPKVEEDNDS</sequence>
<dbReference type="InterPro" id="IPR007060">
    <property type="entry name" value="FtsL/DivIC"/>
</dbReference>
<keyword evidence="6 7" id="KW-0131">Cell cycle</keyword>
<dbReference type="Proteomes" id="UP000288212">
    <property type="component" value="Unassembled WGS sequence"/>
</dbReference>
<comment type="caution">
    <text evidence="8">The sequence shown here is derived from an EMBL/GenBank/DDBJ whole genome shotgun (WGS) entry which is preliminary data.</text>
</comment>
<dbReference type="Pfam" id="PF04977">
    <property type="entry name" value="DivIC"/>
    <property type="match status" value="1"/>
</dbReference>
<dbReference type="InterPro" id="IPR023081">
    <property type="entry name" value="Cell_div_FtsB"/>
</dbReference>
<name>A0A432VY89_9GAMM</name>
<comment type="subcellular location">
    <subcellularLocation>
        <location evidence="7">Cell inner membrane</location>
        <topology evidence="7">Single-pass type II membrane protein</topology>
    </subcellularLocation>
    <text evidence="7">Localizes to the division septum.</text>
</comment>
<evidence type="ECO:0000256" key="1">
    <source>
        <dbReference type="ARBA" id="ARBA00022475"/>
    </source>
</evidence>
<reference evidence="8 9" key="1">
    <citation type="journal article" date="2011" name="Front. Microbiol.">
        <title>Genomic signatures of strain selection and enhancement in Bacillus atrophaeus var. globigii, a historical biowarfare simulant.</title>
        <authorList>
            <person name="Gibbons H.S."/>
            <person name="Broomall S.M."/>
            <person name="McNew L.A."/>
            <person name="Daligault H."/>
            <person name="Chapman C."/>
            <person name="Bruce D."/>
            <person name="Karavis M."/>
            <person name="Krepps M."/>
            <person name="McGregor P.A."/>
            <person name="Hong C."/>
            <person name="Park K.H."/>
            <person name="Akmal A."/>
            <person name="Feldman A."/>
            <person name="Lin J.S."/>
            <person name="Chang W.E."/>
            <person name="Higgs B.W."/>
            <person name="Demirev P."/>
            <person name="Lindquist J."/>
            <person name="Liem A."/>
            <person name="Fochler E."/>
            <person name="Read T.D."/>
            <person name="Tapia R."/>
            <person name="Johnson S."/>
            <person name="Bishop-Lilly K.A."/>
            <person name="Detter C."/>
            <person name="Han C."/>
            <person name="Sozhamannan S."/>
            <person name="Rosenzweig C.N."/>
            <person name="Skowronski E.W."/>
        </authorList>
    </citation>
    <scope>NUCLEOTIDE SEQUENCE [LARGE SCALE GENOMIC DNA]</scope>
    <source>
        <strain evidence="8 9">AK5</strain>
    </source>
</reference>
<organism evidence="8 9">
    <name type="scientific">Aliidiomarina haloalkalitolerans</name>
    <dbReference type="NCBI Taxonomy" id="859059"/>
    <lineage>
        <taxon>Bacteria</taxon>
        <taxon>Pseudomonadati</taxon>
        <taxon>Pseudomonadota</taxon>
        <taxon>Gammaproteobacteria</taxon>
        <taxon>Alteromonadales</taxon>
        <taxon>Idiomarinaceae</taxon>
        <taxon>Aliidiomarina</taxon>
    </lineage>
</organism>
<dbReference type="GO" id="GO:0030428">
    <property type="term" value="C:cell septum"/>
    <property type="evidence" value="ECO:0007669"/>
    <property type="project" value="TreeGrafter"/>
</dbReference>